<feature type="region of interest" description="Disordered" evidence="1">
    <location>
        <begin position="1"/>
        <end position="56"/>
    </location>
</feature>
<protein>
    <submittedName>
        <fullName evidence="2">Uncharacterized protein</fullName>
    </submittedName>
</protein>
<feature type="compositionally biased region" description="Basic and acidic residues" evidence="1">
    <location>
        <begin position="41"/>
        <end position="56"/>
    </location>
</feature>
<feature type="non-terminal residue" evidence="2">
    <location>
        <position position="56"/>
    </location>
</feature>
<accession>A0A392T0P4</accession>
<name>A0A392T0P4_9FABA</name>
<keyword evidence="3" id="KW-1185">Reference proteome</keyword>
<evidence type="ECO:0000313" key="3">
    <source>
        <dbReference type="Proteomes" id="UP000265520"/>
    </source>
</evidence>
<comment type="caution">
    <text evidence="2">The sequence shown here is derived from an EMBL/GenBank/DDBJ whole genome shotgun (WGS) entry which is preliminary data.</text>
</comment>
<feature type="compositionally biased region" description="Pro residues" evidence="1">
    <location>
        <begin position="13"/>
        <end position="29"/>
    </location>
</feature>
<reference evidence="2 3" key="1">
    <citation type="journal article" date="2018" name="Front. Plant Sci.">
        <title>Red Clover (Trifolium pratense) and Zigzag Clover (T. medium) - A Picture of Genomic Similarities and Differences.</title>
        <authorList>
            <person name="Dluhosova J."/>
            <person name="Istvanek J."/>
            <person name="Nedelnik J."/>
            <person name="Repkova J."/>
        </authorList>
    </citation>
    <scope>NUCLEOTIDE SEQUENCE [LARGE SCALE GENOMIC DNA]</scope>
    <source>
        <strain evidence="3">cv. 10/8</strain>
        <tissue evidence="2">Leaf</tissue>
    </source>
</reference>
<feature type="non-terminal residue" evidence="2">
    <location>
        <position position="1"/>
    </location>
</feature>
<organism evidence="2 3">
    <name type="scientific">Trifolium medium</name>
    <dbReference type="NCBI Taxonomy" id="97028"/>
    <lineage>
        <taxon>Eukaryota</taxon>
        <taxon>Viridiplantae</taxon>
        <taxon>Streptophyta</taxon>
        <taxon>Embryophyta</taxon>
        <taxon>Tracheophyta</taxon>
        <taxon>Spermatophyta</taxon>
        <taxon>Magnoliopsida</taxon>
        <taxon>eudicotyledons</taxon>
        <taxon>Gunneridae</taxon>
        <taxon>Pentapetalae</taxon>
        <taxon>rosids</taxon>
        <taxon>fabids</taxon>
        <taxon>Fabales</taxon>
        <taxon>Fabaceae</taxon>
        <taxon>Papilionoideae</taxon>
        <taxon>50 kb inversion clade</taxon>
        <taxon>NPAAA clade</taxon>
        <taxon>Hologalegina</taxon>
        <taxon>IRL clade</taxon>
        <taxon>Trifolieae</taxon>
        <taxon>Trifolium</taxon>
    </lineage>
</organism>
<evidence type="ECO:0000256" key="1">
    <source>
        <dbReference type="SAM" id="MobiDB-lite"/>
    </source>
</evidence>
<evidence type="ECO:0000313" key="2">
    <source>
        <dbReference type="EMBL" id="MCI53720.1"/>
    </source>
</evidence>
<dbReference type="Proteomes" id="UP000265520">
    <property type="component" value="Unassembled WGS sequence"/>
</dbReference>
<dbReference type="EMBL" id="LXQA010467863">
    <property type="protein sequence ID" value="MCI53720.1"/>
    <property type="molecule type" value="Genomic_DNA"/>
</dbReference>
<proteinExistence type="predicted"/>
<dbReference type="AlphaFoldDB" id="A0A392T0P4"/>
<sequence>SVVPVPEAVEDSPPTPSPSPDPVPQPEPNLSPVIRQGETLSHPEWRQTKIDEMCAL</sequence>